<dbReference type="KEGG" id="pki:111860400"/>
<protein>
    <submittedName>
        <fullName evidence="12">von Willebrand factor A domain-containing protein 7-like</fullName>
    </submittedName>
</protein>
<evidence type="ECO:0000259" key="8">
    <source>
        <dbReference type="Pfam" id="PF23610"/>
    </source>
</evidence>
<dbReference type="Pfam" id="PF23610">
    <property type="entry name" value="VWA7_4"/>
    <property type="match status" value="1"/>
</dbReference>
<keyword evidence="13" id="KW-1185">Reference proteome</keyword>
<name>A0A3B3SLN9_9TELE</name>
<dbReference type="SUPFAM" id="SSF53300">
    <property type="entry name" value="vWA-like"/>
    <property type="match status" value="1"/>
</dbReference>
<evidence type="ECO:0000256" key="1">
    <source>
        <dbReference type="ARBA" id="ARBA00004613"/>
    </source>
</evidence>
<feature type="domain" description="Hemicentin/VWA7 galactose-binding" evidence="7">
    <location>
        <begin position="486"/>
        <end position="585"/>
    </location>
</feature>
<keyword evidence="3 6" id="KW-0732">Signal</keyword>
<dbReference type="Ensembl" id="ENSPKIT00000012046.1">
    <property type="protein sequence ID" value="ENSPKIP00000031205.1"/>
    <property type="gene ID" value="ENSPKIG00000011785.1"/>
</dbReference>
<keyword evidence="4" id="KW-0325">Glycoprotein</keyword>
<evidence type="ECO:0000259" key="9">
    <source>
        <dbReference type="Pfam" id="PF23619"/>
    </source>
</evidence>
<evidence type="ECO:0000256" key="5">
    <source>
        <dbReference type="SAM" id="MobiDB-lite"/>
    </source>
</evidence>
<feature type="signal peptide" evidence="6">
    <location>
        <begin position="1"/>
        <end position="21"/>
    </location>
</feature>
<dbReference type="Gene3D" id="3.40.50.410">
    <property type="entry name" value="von Willebrand factor, type A domain"/>
    <property type="match status" value="1"/>
</dbReference>
<dbReference type="Pfam" id="PF25106">
    <property type="entry name" value="VWA_4"/>
    <property type="match status" value="1"/>
</dbReference>
<feature type="region of interest" description="Disordered" evidence="5">
    <location>
        <begin position="861"/>
        <end position="888"/>
    </location>
</feature>
<evidence type="ECO:0000313" key="12">
    <source>
        <dbReference type="Ensembl" id="ENSPKIP00000031205.1"/>
    </source>
</evidence>
<dbReference type="Proteomes" id="UP000261540">
    <property type="component" value="Unplaced"/>
</dbReference>
<comment type="subcellular location">
    <subcellularLocation>
        <location evidence="1">Secreted</location>
    </subcellularLocation>
</comment>
<dbReference type="CTD" id="80737"/>
<dbReference type="InterPro" id="IPR052577">
    <property type="entry name" value="VWA7"/>
</dbReference>
<dbReference type="Pfam" id="PF23619">
    <property type="entry name" value="Ig_VWA7"/>
    <property type="match status" value="1"/>
</dbReference>
<dbReference type="InterPro" id="IPR056475">
    <property type="entry name" value="GBD_Hemicentin/VWA7"/>
</dbReference>
<dbReference type="Pfam" id="PF25107">
    <property type="entry name" value="VWA7_N"/>
    <property type="match status" value="1"/>
</dbReference>
<dbReference type="OrthoDB" id="301415at2759"/>
<evidence type="ECO:0000256" key="3">
    <source>
        <dbReference type="ARBA" id="ARBA00022729"/>
    </source>
</evidence>
<sequence length="962" mass="105359">MPHPRLRVFSCLMLLLPGHQAFLPNFWSQILTMSWSSHTHQYMTEQALLNVTLATLGAMDRGIAGKDRLGREFWHAVGEVVRANAAMDFLSSTRSDPVYHFDSEHVEEAAAMLREFWAQTLLSVQAKKYQGARQSLGQLFHSLQDFYSHSNWVEMGQRSLYLHLLHPEEPSIPVASEDTPTCTDCYTSSCRNNILSQLTEREHTPLLTTGYFSTQPKKPPGKCSHGGILDSSRHHGAQGGINKDSTSPFFSPHHYLHEEAAQLATAATRAVLLDLREAVGASSFLRLFGVGQQPALVFVMDTTGSMFEEITAARLRALSIIRARAKGQQQPSTFILVPFHDPGVGPVYETDDPEQFMRHMESLLALGGGDEPEMCLSAVLLALTHTPPLSEVFVFTDASPKDAHLYDAVEALMREKQCKVSFLLTEDLSPVVWRREIRRVRQALSPERFSLYYKLSSVSGGLTITTTNSDIQKASAIVQDNISAGKVTLLHVDSDSVSASFHSFHVDHAVKSVTVHLAGVLKSSILTSPTGRTQFLLEQQRPLAHLEISHGLYRISLLPPIEQGTWRLHAETDGHITIQVIGDSSVDFLYYFAVLANGTHPGLARVQGTPVAGVPTFLVLSIIGLSPDDKVSISHVTLVGSRGESLLVVPLNSSSSSSSSSEELVGRIDSMPREPFSLRLTGRDGRGNRLERVSTEMIQPTHVQIQVLSMPPLIPGETAMVRFDLWNHGPARQFTLTAKDDHGFLLQKGPRRLSAGEGGRVRGEVLLKTPNASEAGEGVTLTLSARALDTPDSNYAVVRLNVIVLDQDATPPTCLAIQAKASCTADCSRGRWTSSLMVVDRGRAGLAALQVSEGRGNLTILQEGGQSEGGDNNDRAEPRVGHGQTKLDVPAGVRGRPLKVSYTSSCCFPRAELLVWDRARNMKRCHLSASQQGAIMESISAARRTEITLCVMLLSILWPILM</sequence>
<evidence type="ECO:0000313" key="13">
    <source>
        <dbReference type="Proteomes" id="UP000261540"/>
    </source>
</evidence>
<dbReference type="GeneTree" id="ENSGT00390000011517"/>
<evidence type="ECO:0000256" key="2">
    <source>
        <dbReference type="ARBA" id="ARBA00022525"/>
    </source>
</evidence>
<accession>A0A3B3SLN9</accession>
<evidence type="ECO:0000256" key="6">
    <source>
        <dbReference type="SAM" id="SignalP"/>
    </source>
</evidence>
<feature type="domain" description="Hemicentin-1-like von Willebrand factor A" evidence="10">
    <location>
        <begin position="295"/>
        <end position="468"/>
    </location>
</feature>
<keyword evidence="2" id="KW-0964">Secreted</keyword>
<evidence type="ECO:0000259" key="10">
    <source>
        <dbReference type="Pfam" id="PF25106"/>
    </source>
</evidence>
<dbReference type="InterPro" id="IPR056861">
    <property type="entry name" value="HMCN1-like_VWA"/>
</dbReference>
<dbReference type="AlphaFoldDB" id="A0A3B3SLN9"/>
<dbReference type="PANTHER" id="PTHR14905">
    <property type="entry name" value="NG37"/>
    <property type="match status" value="1"/>
</dbReference>
<dbReference type="PANTHER" id="PTHR14905:SF23">
    <property type="entry name" value="VON WILLEBRAND FACTOR A DOMAIN-CONTAINING PROTEIN 7 ISOFORM X1"/>
    <property type="match status" value="1"/>
</dbReference>
<proteinExistence type="predicted"/>
<evidence type="ECO:0000256" key="4">
    <source>
        <dbReference type="ARBA" id="ARBA00023180"/>
    </source>
</evidence>
<reference evidence="12" key="2">
    <citation type="submission" date="2025-09" db="UniProtKB">
        <authorList>
            <consortium name="Ensembl"/>
        </authorList>
    </citation>
    <scope>IDENTIFICATION</scope>
</reference>
<dbReference type="GO" id="GO:0005576">
    <property type="term" value="C:extracellular region"/>
    <property type="evidence" value="ECO:0007669"/>
    <property type="project" value="UniProtKB-SubCell"/>
</dbReference>
<evidence type="ECO:0000259" key="7">
    <source>
        <dbReference type="Pfam" id="PF23560"/>
    </source>
</evidence>
<dbReference type="Pfam" id="PF23560">
    <property type="entry name" value="GBD_Hemicentin"/>
    <property type="match status" value="1"/>
</dbReference>
<feature type="domain" description="VWA7 Ig-like" evidence="9">
    <location>
        <begin position="702"/>
        <end position="803"/>
    </location>
</feature>
<feature type="domain" description="VWA7 beta-sandwich" evidence="8">
    <location>
        <begin position="587"/>
        <end position="697"/>
    </location>
</feature>
<feature type="chain" id="PRO_5017344327" evidence="6">
    <location>
        <begin position="22"/>
        <end position="962"/>
    </location>
</feature>
<dbReference type="STRING" id="1676925.ENSPKIP00000031205"/>
<dbReference type="InterPro" id="IPR036465">
    <property type="entry name" value="vWFA_dom_sf"/>
</dbReference>
<dbReference type="InterPro" id="IPR057615">
    <property type="entry name" value="Ig_VWA7"/>
</dbReference>
<evidence type="ECO:0000259" key="11">
    <source>
        <dbReference type="Pfam" id="PF25107"/>
    </source>
</evidence>
<reference evidence="12" key="1">
    <citation type="submission" date="2025-08" db="UniProtKB">
        <authorList>
            <consortium name="Ensembl"/>
        </authorList>
    </citation>
    <scope>IDENTIFICATION</scope>
</reference>
<organism evidence="12 13">
    <name type="scientific">Paramormyrops kingsleyae</name>
    <dbReference type="NCBI Taxonomy" id="1676925"/>
    <lineage>
        <taxon>Eukaryota</taxon>
        <taxon>Metazoa</taxon>
        <taxon>Chordata</taxon>
        <taxon>Craniata</taxon>
        <taxon>Vertebrata</taxon>
        <taxon>Euteleostomi</taxon>
        <taxon>Actinopterygii</taxon>
        <taxon>Neopterygii</taxon>
        <taxon>Teleostei</taxon>
        <taxon>Osteoglossocephala</taxon>
        <taxon>Osteoglossomorpha</taxon>
        <taxon>Osteoglossiformes</taxon>
        <taxon>Mormyridae</taxon>
        <taxon>Paramormyrops</taxon>
    </lineage>
</organism>
<feature type="domain" description="VWA7 N-terminal" evidence="11">
    <location>
        <begin position="64"/>
        <end position="285"/>
    </location>
</feature>
<dbReference type="InterPro" id="IPR056862">
    <property type="entry name" value="VWA7_N"/>
</dbReference>
<dbReference type="InterPro" id="IPR057613">
    <property type="entry name" value="VWA7_4"/>
</dbReference>